<organism evidence="9 11">
    <name type="scientific">Candidatus Sedimenticola endophacoides</name>
    <dbReference type="NCBI Taxonomy" id="2548426"/>
    <lineage>
        <taxon>Bacteria</taxon>
        <taxon>Pseudomonadati</taxon>
        <taxon>Pseudomonadota</taxon>
        <taxon>Gammaproteobacteria</taxon>
        <taxon>Chromatiales</taxon>
        <taxon>Sedimenticolaceae</taxon>
        <taxon>Sedimenticola</taxon>
    </lineage>
</organism>
<comment type="caution">
    <text evidence="9">The sequence shown here is derived from an EMBL/GenBank/DDBJ whole genome shotgun (WGS) entry which is preliminary data.</text>
</comment>
<sequence>MRLLLIEDDQILGNAIQTGLNASGNAVDWVEDAESGEHALRAEEYDALILDLTLPGKDGLVLLSEIRQSGNQLPVLILTARDAIPDRVVTIQLILP</sequence>
<evidence type="ECO:0000256" key="2">
    <source>
        <dbReference type="ARBA" id="ARBA00023012"/>
    </source>
</evidence>
<dbReference type="Proteomes" id="UP000243361">
    <property type="component" value="Unassembled WGS sequence"/>
</dbReference>
<evidence type="ECO:0000259" key="7">
    <source>
        <dbReference type="PROSITE" id="PS50110"/>
    </source>
</evidence>
<dbReference type="GO" id="GO:0005829">
    <property type="term" value="C:cytosol"/>
    <property type="evidence" value="ECO:0007669"/>
    <property type="project" value="TreeGrafter"/>
</dbReference>
<proteinExistence type="predicted"/>
<feature type="modified residue" description="4-aspartylphosphate" evidence="6">
    <location>
        <position position="51"/>
    </location>
</feature>
<dbReference type="GO" id="GO:0000976">
    <property type="term" value="F:transcription cis-regulatory region binding"/>
    <property type="evidence" value="ECO:0007669"/>
    <property type="project" value="TreeGrafter"/>
</dbReference>
<dbReference type="SMART" id="SM00448">
    <property type="entry name" value="REC"/>
    <property type="match status" value="1"/>
</dbReference>
<dbReference type="InterPro" id="IPR039420">
    <property type="entry name" value="WalR-like"/>
</dbReference>
<reference evidence="8 10" key="1">
    <citation type="submission" date="2017-02" db="EMBL/GenBank/DDBJ databases">
        <title>Novel co-symbiosis in the unique lucinid bivalve Phacoides pectinatus.</title>
        <authorList>
            <person name="Lim S.J."/>
            <person name="Davis B.G."/>
            <person name="Gill D.E."/>
            <person name="Engel A.S."/>
            <person name="Anderson L.C."/>
            <person name="Campbell B.J."/>
        </authorList>
    </citation>
    <scope>NUCLEOTIDE SEQUENCE [LARGE SCALE GENOMIC DNA]</scope>
    <source>
        <strain evidence="8">LUC13016_P6</strain>
    </source>
</reference>
<dbReference type="PANTHER" id="PTHR48111:SF67">
    <property type="entry name" value="TRANSCRIPTIONAL REGULATORY PROTEIN TCTD"/>
    <property type="match status" value="1"/>
</dbReference>
<feature type="domain" description="Response regulatory" evidence="7">
    <location>
        <begin position="2"/>
        <end position="96"/>
    </location>
</feature>
<evidence type="ECO:0000256" key="4">
    <source>
        <dbReference type="ARBA" id="ARBA00023125"/>
    </source>
</evidence>
<evidence type="ECO:0000313" key="8">
    <source>
        <dbReference type="EMBL" id="OQX36607.1"/>
    </source>
</evidence>
<keyword evidence="3" id="KW-0805">Transcription regulation</keyword>
<keyword evidence="10" id="KW-1185">Reference proteome</keyword>
<evidence type="ECO:0000313" key="11">
    <source>
        <dbReference type="Proteomes" id="UP000250928"/>
    </source>
</evidence>
<keyword evidence="4" id="KW-0238">DNA-binding</keyword>
<dbReference type="Gene3D" id="3.40.50.2300">
    <property type="match status" value="1"/>
</dbReference>
<accession>A0A657Q681</accession>
<evidence type="ECO:0000256" key="1">
    <source>
        <dbReference type="ARBA" id="ARBA00022553"/>
    </source>
</evidence>
<evidence type="ECO:0000256" key="3">
    <source>
        <dbReference type="ARBA" id="ARBA00023015"/>
    </source>
</evidence>
<protein>
    <recommendedName>
        <fullName evidence="7">Response regulatory domain-containing protein</fullName>
    </recommendedName>
</protein>
<keyword evidence="2" id="KW-0902">Two-component regulatory system</keyword>
<evidence type="ECO:0000313" key="9">
    <source>
        <dbReference type="EMBL" id="PUE03958.1"/>
    </source>
</evidence>
<name>A0A657Q681_9GAMM</name>
<dbReference type="Proteomes" id="UP000250928">
    <property type="component" value="Unassembled WGS sequence"/>
</dbReference>
<keyword evidence="5" id="KW-0804">Transcription</keyword>
<dbReference type="Pfam" id="PF00072">
    <property type="entry name" value="Response_reg"/>
    <property type="match status" value="1"/>
</dbReference>
<dbReference type="SUPFAM" id="SSF52172">
    <property type="entry name" value="CheY-like"/>
    <property type="match status" value="1"/>
</dbReference>
<dbReference type="GO" id="GO:0032993">
    <property type="term" value="C:protein-DNA complex"/>
    <property type="evidence" value="ECO:0007669"/>
    <property type="project" value="TreeGrafter"/>
</dbReference>
<dbReference type="PANTHER" id="PTHR48111">
    <property type="entry name" value="REGULATOR OF RPOS"/>
    <property type="match status" value="1"/>
</dbReference>
<evidence type="ECO:0000313" key="10">
    <source>
        <dbReference type="Proteomes" id="UP000243361"/>
    </source>
</evidence>
<dbReference type="InterPro" id="IPR001789">
    <property type="entry name" value="Sig_transdc_resp-reg_receiver"/>
</dbReference>
<reference evidence="9 11" key="2">
    <citation type="submission" date="2018-01" db="EMBL/GenBank/DDBJ databases">
        <title>Novel co-symbiosis in the lucinid bivalve Phacoides pectinatus.</title>
        <authorList>
            <person name="Lim S.J."/>
            <person name="Davis B.G."/>
            <person name="Gill D.E."/>
            <person name="Engel A.S."/>
            <person name="Anderson L.C."/>
            <person name="Campbell B.J."/>
        </authorList>
    </citation>
    <scope>NUCLEOTIDE SEQUENCE [LARGE SCALE GENOMIC DNA]</scope>
    <source>
        <strain evidence="9">N3_P5</strain>
    </source>
</reference>
<dbReference type="EMBL" id="PQCO01000142">
    <property type="protein sequence ID" value="PUE03958.1"/>
    <property type="molecule type" value="Genomic_DNA"/>
</dbReference>
<keyword evidence="1 6" id="KW-0597">Phosphoprotein</keyword>
<dbReference type="GO" id="GO:0006355">
    <property type="term" value="P:regulation of DNA-templated transcription"/>
    <property type="evidence" value="ECO:0007669"/>
    <property type="project" value="TreeGrafter"/>
</dbReference>
<dbReference type="PROSITE" id="PS50110">
    <property type="entry name" value="RESPONSE_REGULATORY"/>
    <property type="match status" value="1"/>
</dbReference>
<gene>
    <name evidence="8" type="ORF">B0D84_01335</name>
    <name evidence="9" type="ORF">C3L24_03920</name>
</gene>
<evidence type="ECO:0000256" key="5">
    <source>
        <dbReference type="ARBA" id="ARBA00023163"/>
    </source>
</evidence>
<dbReference type="GO" id="GO:0000156">
    <property type="term" value="F:phosphorelay response regulator activity"/>
    <property type="evidence" value="ECO:0007669"/>
    <property type="project" value="TreeGrafter"/>
</dbReference>
<dbReference type="AlphaFoldDB" id="A0A657Q681"/>
<evidence type="ECO:0000256" key="6">
    <source>
        <dbReference type="PROSITE-ProRule" id="PRU00169"/>
    </source>
</evidence>
<dbReference type="FunFam" id="3.40.50.2300:FF:000002">
    <property type="entry name" value="DNA-binding response regulator PhoP"/>
    <property type="match status" value="1"/>
</dbReference>
<dbReference type="InterPro" id="IPR011006">
    <property type="entry name" value="CheY-like_superfamily"/>
</dbReference>
<dbReference type="EMBL" id="MUIE01000106">
    <property type="protein sequence ID" value="OQX36607.1"/>
    <property type="molecule type" value="Genomic_DNA"/>
</dbReference>